<dbReference type="InterPro" id="IPR036396">
    <property type="entry name" value="Cyt_P450_sf"/>
</dbReference>
<evidence type="ECO:0000256" key="3">
    <source>
        <dbReference type="ARBA" id="ARBA00022617"/>
    </source>
</evidence>
<dbReference type="InterPro" id="IPR050476">
    <property type="entry name" value="Insect_CytP450_Detox"/>
</dbReference>
<keyword evidence="3" id="KW-0349">Heme</keyword>
<keyword evidence="4" id="KW-0479">Metal-binding</keyword>
<dbReference type="AlphaFoldDB" id="A0A914PS85"/>
<accession>A0A914PS85</accession>
<reference evidence="9" key="1">
    <citation type="submission" date="2022-11" db="UniProtKB">
        <authorList>
            <consortium name="WormBaseParasite"/>
        </authorList>
    </citation>
    <scope>IDENTIFICATION</scope>
</reference>
<evidence type="ECO:0000256" key="1">
    <source>
        <dbReference type="ARBA" id="ARBA00001971"/>
    </source>
</evidence>
<sequence length="155" mass="18120">MIDPLSPNPYHSPNIHIFGARGQRWKRQRTIVSSTLNTFQLRKMLPLIHEQIDDFIIYLSNYLLKQNLIYFSPNEFDIHSLFQQLTAAVIGRCALGLRKNSFKNPPKHFEFFKQIFGAEPSVAMDYETFQCMVSKGFKSSKLGKFYRDNTINHKT</sequence>
<dbReference type="SUPFAM" id="SSF48264">
    <property type="entry name" value="Cytochrome P450"/>
    <property type="match status" value="1"/>
</dbReference>
<dbReference type="GO" id="GO:0016705">
    <property type="term" value="F:oxidoreductase activity, acting on paired donors, with incorporation or reduction of molecular oxygen"/>
    <property type="evidence" value="ECO:0007669"/>
    <property type="project" value="InterPro"/>
</dbReference>
<dbReference type="WBParaSite" id="PDA_v2.g21523.t1">
    <property type="protein sequence ID" value="PDA_v2.g21523.t1"/>
    <property type="gene ID" value="PDA_v2.g21523"/>
</dbReference>
<evidence type="ECO:0000256" key="5">
    <source>
        <dbReference type="ARBA" id="ARBA00023002"/>
    </source>
</evidence>
<keyword evidence="7" id="KW-0503">Monooxygenase</keyword>
<protein>
    <submittedName>
        <fullName evidence="9">Cytochrome P450</fullName>
    </submittedName>
</protein>
<dbReference type="PANTHER" id="PTHR24292:SF54">
    <property type="entry name" value="CYP9F3-RELATED"/>
    <property type="match status" value="1"/>
</dbReference>
<evidence type="ECO:0000313" key="8">
    <source>
        <dbReference type="Proteomes" id="UP000887578"/>
    </source>
</evidence>
<comment type="similarity">
    <text evidence="2">Belongs to the cytochrome P450 family.</text>
</comment>
<dbReference type="Proteomes" id="UP000887578">
    <property type="component" value="Unplaced"/>
</dbReference>
<keyword evidence="8" id="KW-1185">Reference proteome</keyword>
<name>A0A914PS85_9BILA</name>
<evidence type="ECO:0000256" key="6">
    <source>
        <dbReference type="ARBA" id="ARBA00023004"/>
    </source>
</evidence>
<keyword evidence="5" id="KW-0560">Oxidoreductase</keyword>
<dbReference type="GO" id="GO:0004497">
    <property type="term" value="F:monooxygenase activity"/>
    <property type="evidence" value="ECO:0007669"/>
    <property type="project" value="UniProtKB-KW"/>
</dbReference>
<evidence type="ECO:0000256" key="4">
    <source>
        <dbReference type="ARBA" id="ARBA00022723"/>
    </source>
</evidence>
<organism evidence="8 9">
    <name type="scientific">Panagrolaimus davidi</name>
    <dbReference type="NCBI Taxonomy" id="227884"/>
    <lineage>
        <taxon>Eukaryota</taxon>
        <taxon>Metazoa</taxon>
        <taxon>Ecdysozoa</taxon>
        <taxon>Nematoda</taxon>
        <taxon>Chromadorea</taxon>
        <taxon>Rhabditida</taxon>
        <taxon>Tylenchina</taxon>
        <taxon>Panagrolaimomorpha</taxon>
        <taxon>Panagrolaimoidea</taxon>
        <taxon>Panagrolaimidae</taxon>
        <taxon>Panagrolaimus</taxon>
    </lineage>
</organism>
<dbReference type="PANTHER" id="PTHR24292">
    <property type="entry name" value="CYTOCHROME P450"/>
    <property type="match status" value="1"/>
</dbReference>
<dbReference type="Gene3D" id="1.10.630.10">
    <property type="entry name" value="Cytochrome P450"/>
    <property type="match status" value="1"/>
</dbReference>
<evidence type="ECO:0000256" key="2">
    <source>
        <dbReference type="ARBA" id="ARBA00010617"/>
    </source>
</evidence>
<dbReference type="GO" id="GO:0020037">
    <property type="term" value="F:heme binding"/>
    <property type="evidence" value="ECO:0007669"/>
    <property type="project" value="InterPro"/>
</dbReference>
<comment type="cofactor">
    <cofactor evidence="1">
        <name>heme</name>
        <dbReference type="ChEBI" id="CHEBI:30413"/>
    </cofactor>
</comment>
<evidence type="ECO:0000313" key="9">
    <source>
        <dbReference type="WBParaSite" id="PDA_v2.g21523.t1"/>
    </source>
</evidence>
<keyword evidence="6" id="KW-0408">Iron</keyword>
<dbReference type="Pfam" id="PF00067">
    <property type="entry name" value="p450"/>
    <property type="match status" value="1"/>
</dbReference>
<evidence type="ECO:0000256" key="7">
    <source>
        <dbReference type="ARBA" id="ARBA00023033"/>
    </source>
</evidence>
<proteinExistence type="inferred from homology"/>
<dbReference type="GO" id="GO:0005506">
    <property type="term" value="F:iron ion binding"/>
    <property type="evidence" value="ECO:0007669"/>
    <property type="project" value="InterPro"/>
</dbReference>
<dbReference type="InterPro" id="IPR001128">
    <property type="entry name" value="Cyt_P450"/>
</dbReference>